<evidence type="ECO:0000313" key="10">
    <source>
        <dbReference type="EMBL" id="WZJ22395.1"/>
    </source>
</evidence>
<evidence type="ECO:0000256" key="8">
    <source>
        <dbReference type="PIRNR" id="PIRNR000194"/>
    </source>
</evidence>
<keyword evidence="11" id="KW-1185">Reference proteome</keyword>
<dbReference type="InterPro" id="IPR012259">
    <property type="entry name" value="DHFR"/>
</dbReference>
<comment type="catalytic activity">
    <reaction evidence="8">
        <text>(6S)-5,6,7,8-tetrahydrofolate + NADP(+) = 7,8-dihydrofolate + NADPH + H(+)</text>
        <dbReference type="Rhea" id="RHEA:15009"/>
        <dbReference type="ChEBI" id="CHEBI:15378"/>
        <dbReference type="ChEBI" id="CHEBI:57451"/>
        <dbReference type="ChEBI" id="CHEBI:57453"/>
        <dbReference type="ChEBI" id="CHEBI:57783"/>
        <dbReference type="ChEBI" id="CHEBI:58349"/>
        <dbReference type="EC" id="1.5.1.3"/>
    </reaction>
</comment>
<keyword evidence="6 8" id="KW-0560">Oxidoreductase</keyword>
<accession>A0ABZ2XM02</accession>
<comment type="pathway">
    <text evidence="1 8">Cofactor biosynthesis; tetrahydrofolate biosynthesis; 5,6,7,8-tetrahydrofolate from 7,8-dihydrofolate: step 1/1.</text>
</comment>
<dbReference type="RefSeq" id="WP_028994902.1">
    <property type="nucleotide sequence ID" value="NZ_CP151406.1"/>
</dbReference>
<evidence type="ECO:0000256" key="4">
    <source>
        <dbReference type="ARBA" id="ARBA00022563"/>
    </source>
</evidence>
<dbReference type="CDD" id="cd00209">
    <property type="entry name" value="DHFR"/>
    <property type="match status" value="1"/>
</dbReference>
<dbReference type="Gene3D" id="3.40.430.10">
    <property type="entry name" value="Dihydrofolate Reductase, subunit A"/>
    <property type="match status" value="1"/>
</dbReference>
<name>A0ABZ2XM02_9RHOO</name>
<evidence type="ECO:0000256" key="1">
    <source>
        <dbReference type="ARBA" id="ARBA00004903"/>
    </source>
</evidence>
<feature type="domain" description="DHFR" evidence="9">
    <location>
        <begin position="3"/>
        <end position="161"/>
    </location>
</feature>
<gene>
    <name evidence="10" type="ORF">AADV58_04360</name>
</gene>
<dbReference type="EC" id="1.5.1.3" evidence="3 8"/>
<keyword evidence="5 8" id="KW-0521">NADP</keyword>
<dbReference type="EMBL" id="CP151406">
    <property type="protein sequence ID" value="WZJ22395.1"/>
    <property type="molecule type" value="Genomic_DNA"/>
</dbReference>
<dbReference type="PANTHER" id="PTHR48069">
    <property type="entry name" value="DIHYDROFOLATE REDUCTASE"/>
    <property type="match status" value="1"/>
</dbReference>
<protein>
    <recommendedName>
        <fullName evidence="3 8">Dihydrofolate reductase</fullName>
        <ecNumber evidence="3 8">1.5.1.3</ecNumber>
    </recommendedName>
</protein>
<dbReference type="SUPFAM" id="SSF53597">
    <property type="entry name" value="Dihydrofolate reductase-like"/>
    <property type="match status" value="1"/>
</dbReference>
<evidence type="ECO:0000256" key="2">
    <source>
        <dbReference type="ARBA" id="ARBA00009539"/>
    </source>
</evidence>
<dbReference type="Proteomes" id="UP001479520">
    <property type="component" value="Chromosome"/>
</dbReference>
<evidence type="ECO:0000256" key="6">
    <source>
        <dbReference type="ARBA" id="ARBA00023002"/>
    </source>
</evidence>
<evidence type="ECO:0000259" key="9">
    <source>
        <dbReference type="PROSITE" id="PS51330"/>
    </source>
</evidence>
<reference evidence="10 11" key="1">
    <citation type="submission" date="2024-04" db="EMBL/GenBank/DDBJ databases">
        <title>Dissimilatory iodate-reducing microorganisms contribute to the enrichment of iodine in groundwater.</title>
        <authorList>
            <person name="Jiang Z."/>
        </authorList>
    </citation>
    <scope>NUCLEOTIDE SEQUENCE [LARGE SCALE GENOMIC DNA]</scope>
    <source>
        <strain evidence="10 11">NCP973</strain>
    </source>
</reference>
<evidence type="ECO:0000256" key="3">
    <source>
        <dbReference type="ARBA" id="ARBA00012856"/>
    </source>
</evidence>
<organism evidence="10 11">
    <name type="scientific">Azonexus hydrophilus</name>
    <dbReference type="NCBI Taxonomy" id="418702"/>
    <lineage>
        <taxon>Bacteria</taxon>
        <taxon>Pseudomonadati</taxon>
        <taxon>Pseudomonadota</taxon>
        <taxon>Betaproteobacteria</taxon>
        <taxon>Rhodocyclales</taxon>
        <taxon>Azonexaceae</taxon>
        <taxon>Azonexus</taxon>
    </lineage>
</organism>
<dbReference type="PROSITE" id="PS51330">
    <property type="entry name" value="DHFR_2"/>
    <property type="match status" value="1"/>
</dbReference>
<dbReference type="PANTHER" id="PTHR48069:SF3">
    <property type="entry name" value="DIHYDROFOLATE REDUCTASE"/>
    <property type="match status" value="1"/>
</dbReference>
<sequence>MPEIILIAAVAANRAIGKDNQLLWSIPEDMAHFKALTAGHAVLMGRKTWESLPARFRPLPGRRNIVISRQADYSAPGAELANSLASGIALAESAEKLFIIGGADIYAQAMALADRLEITEIALNPEADAWFPVIGDEWRVSEKKTPSASGETGFAFVSYTRD</sequence>
<comment type="similarity">
    <text evidence="2 8">Belongs to the dihydrofolate reductase family.</text>
</comment>
<dbReference type="Pfam" id="PF00186">
    <property type="entry name" value="DHFR_1"/>
    <property type="match status" value="1"/>
</dbReference>
<evidence type="ECO:0000256" key="5">
    <source>
        <dbReference type="ARBA" id="ARBA00022857"/>
    </source>
</evidence>
<dbReference type="PIRSF" id="PIRSF000194">
    <property type="entry name" value="DHFR"/>
    <property type="match status" value="1"/>
</dbReference>
<dbReference type="PRINTS" id="PR00070">
    <property type="entry name" value="DHFR"/>
</dbReference>
<keyword evidence="4 8" id="KW-0554">One-carbon metabolism</keyword>
<evidence type="ECO:0000256" key="7">
    <source>
        <dbReference type="ARBA" id="ARBA00025067"/>
    </source>
</evidence>
<evidence type="ECO:0000313" key="11">
    <source>
        <dbReference type="Proteomes" id="UP001479520"/>
    </source>
</evidence>
<dbReference type="InterPro" id="IPR024072">
    <property type="entry name" value="DHFR-like_dom_sf"/>
</dbReference>
<proteinExistence type="inferred from homology"/>
<dbReference type="GO" id="GO:0004146">
    <property type="term" value="F:dihydrofolate reductase activity"/>
    <property type="evidence" value="ECO:0007669"/>
    <property type="project" value="UniProtKB-EC"/>
</dbReference>
<dbReference type="InterPro" id="IPR001796">
    <property type="entry name" value="DHFR_dom"/>
</dbReference>
<comment type="function">
    <text evidence="7 8">Key enzyme in folate metabolism. Catalyzes an essential reaction for de novo glycine and purine synthesis, and for DNA precursor synthesis.</text>
</comment>